<accession>A0ABW3R3X9</accession>
<dbReference type="RefSeq" id="WP_380729110.1">
    <property type="nucleotide sequence ID" value="NZ_JBHTLK010000278.1"/>
</dbReference>
<protein>
    <recommendedName>
        <fullName evidence="3">Adenylate kinase family enzyme</fullName>
    </recommendedName>
</protein>
<dbReference type="Proteomes" id="UP001597168">
    <property type="component" value="Unassembled WGS sequence"/>
</dbReference>
<dbReference type="EMBL" id="JBHTLK010000278">
    <property type="protein sequence ID" value="MFD1151792.1"/>
    <property type="molecule type" value="Genomic_DNA"/>
</dbReference>
<dbReference type="SUPFAM" id="SSF52540">
    <property type="entry name" value="P-loop containing nucleoside triphosphate hydrolases"/>
    <property type="match status" value="1"/>
</dbReference>
<evidence type="ECO:0008006" key="3">
    <source>
        <dbReference type="Google" id="ProtNLM"/>
    </source>
</evidence>
<reference evidence="2" key="1">
    <citation type="journal article" date="2019" name="Int. J. Syst. Evol. Microbiol.">
        <title>The Global Catalogue of Microorganisms (GCM) 10K type strain sequencing project: providing services to taxonomists for standard genome sequencing and annotation.</title>
        <authorList>
            <consortium name="The Broad Institute Genomics Platform"/>
            <consortium name="The Broad Institute Genome Sequencing Center for Infectious Disease"/>
            <person name="Wu L."/>
            <person name="Ma J."/>
        </authorList>
    </citation>
    <scope>NUCLEOTIDE SEQUENCE [LARGE SCALE GENOMIC DNA]</scope>
    <source>
        <strain evidence="2">CCUG 60214</strain>
    </source>
</reference>
<evidence type="ECO:0000313" key="2">
    <source>
        <dbReference type="Proteomes" id="UP001597168"/>
    </source>
</evidence>
<comment type="caution">
    <text evidence="1">The sequence shown here is derived from an EMBL/GenBank/DDBJ whole genome shotgun (WGS) entry which is preliminary data.</text>
</comment>
<evidence type="ECO:0000313" key="1">
    <source>
        <dbReference type="EMBL" id="MFD1151792.1"/>
    </source>
</evidence>
<sequence>MRAVVLGPPASGKSRFALELGAITGVQVFHVDLVVEDIGRRHPEEIRMRLAEYASRDSWIIDGNSFGKDPVGRINRSQVVFVFRCAPMLSLMRHVMRWVRLRAGAEKRLGARRSDLDLKFFIPYIFVHLSRRQKAVIGYAQSIGKEIVVFKKRRDVTNYKLRLLDSG</sequence>
<gene>
    <name evidence="1" type="ORF">ACFQ3T_32045</name>
</gene>
<keyword evidence="2" id="KW-1185">Reference proteome</keyword>
<dbReference type="InterPro" id="IPR027417">
    <property type="entry name" value="P-loop_NTPase"/>
</dbReference>
<proteinExistence type="predicted"/>
<organism evidence="1 2">
    <name type="scientific">Saccharothrix hoggarensis</name>
    <dbReference type="NCBI Taxonomy" id="913853"/>
    <lineage>
        <taxon>Bacteria</taxon>
        <taxon>Bacillati</taxon>
        <taxon>Actinomycetota</taxon>
        <taxon>Actinomycetes</taxon>
        <taxon>Pseudonocardiales</taxon>
        <taxon>Pseudonocardiaceae</taxon>
        <taxon>Saccharothrix</taxon>
    </lineage>
</organism>
<name>A0ABW3R3X9_9PSEU</name>